<dbReference type="InterPro" id="IPR006480">
    <property type="entry name" value="Phage_holin_4_1"/>
</dbReference>
<comment type="caution">
    <text evidence="6">The sequence shown here is derived from an EMBL/GenBank/DDBJ whole genome shotgun (WGS) entry which is preliminary data.</text>
</comment>
<dbReference type="Pfam" id="PF05105">
    <property type="entry name" value="Phage_holin_4_1"/>
    <property type="match status" value="1"/>
</dbReference>
<dbReference type="EMBL" id="JBEPMJ010000011">
    <property type="protein sequence ID" value="MET3750470.1"/>
    <property type="molecule type" value="Genomic_DNA"/>
</dbReference>
<evidence type="ECO:0000256" key="4">
    <source>
        <dbReference type="ARBA" id="ARBA00023136"/>
    </source>
</evidence>
<evidence type="ECO:0000313" key="7">
    <source>
        <dbReference type="Proteomes" id="UP001549106"/>
    </source>
</evidence>
<dbReference type="Proteomes" id="UP001549106">
    <property type="component" value="Unassembled WGS sequence"/>
</dbReference>
<dbReference type="NCBIfam" id="TIGR01593">
    <property type="entry name" value="holin_tox_secr"/>
    <property type="match status" value="1"/>
</dbReference>
<keyword evidence="3 5" id="KW-1133">Transmembrane helix</keyword>
<evidence type="ECO:0000256" key="3">
    <source>
        <dbReference type="ARBA" id="ARBA00022989"/>
    </source>
</evidence>
<sequence>MKYKIFTVIALLGSTVAELFGGWDTALKTLLIFMVLDWLTGGIILPAVFRKSPKSPNGALESRAGWKGLCRKGMTLLYVLIAARLDMVLGVEYIRNAVCIGFIANEVLSIVENAGMMGVPMPSMIKKAVDILKDTAESGVR</sequence>
<evidence type="ECO:0000313" key="6">
    <source>
        <dbReference type="EMBL" id="MET3750470.1"/>
    </source>
</evidence>
<keyword evidence="7" id="KW-1185">Reference proteome</keyword>
<protein>
    <submittedName>
        <fullName evidence="6">Toxin secretion/phage lysis holin</fullName>
    </submittedName>
</protein>
<gene>
    <name evidence="6" type="ORF">ABID24_001722</name>
</gene>
<keyword evidence="4 5" id="KW-0472">Membrane</keyword>
<comment type="subcellular location">
    <subcellularLocation>
        <location evidence="1">Membrane</location>
        <topology evidence="1">Multi-pass membrane protein</topology>
    </subcellularLocation>
</comment>
<dbReference type="RefSeq" id="WP_257464619.1">
    <property type="nucleotide sequence ID" value="NZ_JANJZT010000011.1"/>
</dbReference>
<evidence type="ECO:0000256" key="1">
    <source>
        <dbReference type="ARBA" id="ARBA00004141"/>
    </source>
</evidence>
<evidence type="ECO:0000256" key="2">
    <source>
        <dbReference type="ARBA" id="ARBA00022692"/>
    </source>
</evidence>
<proteinExistence type="predicted"/>
<name>A0ABV2M1X4_9FIRM</name>
<feature type="transmembrane region" description="Helical" evidence="5">
    <location>
        <begin position="27"/>
        <end position="49"/>
    </location>
</feature>
<organism evidence="6 7">
    <name type="scientific">Blautia caecimuris</name>
    <dbReference type="NCBI Taxonomy" id="1796615"/>
    <lineage>
        <taxon>Bacteria</taxon>
        <taxon>Bacillati</taxon>
        <taxon>Bacillota</taxon>
        <taxon>Clostridia</taxon>
        <taxon>Lachnospirales</taxon>
        <taxon>Lachnospiraceae</taxon>
        <taxon>Blautia</taxon>
    </lineage>
</organism>
<reference evidence="6 7" key="1">
    <citation type="submission" date="2024-06" db="EMBL/GenBank/DDBJ databases">
        <title>Genomic Encyclopedia of Type Strains, Phase IV (KMG-IV): sequencing the most valuable type-strain genomes for metagenomic binning, comparative biology and taxonomic classification.</title>
        <authorList>
            <person name="Goeker M."/>
        </authorList>
    </citation>
    <scope>NUCLEOTIDE SEQUENCE [LARGE SCALE GENOMIC DNA]</scope>
    <source>
        <strain evidence="6 7">DSM 29492</strain>
    </source>
</reference>
<accession>A0ABV2M1X4</accession>
<keyword evidence="2 5" id="KW-0812">Transmembrane</keyword>
<evidence type="ECO:0000256" key="5">
    <source>
        <dbReference type="SAM" id="Phobius"/>
    </source>
</evidence>